<keyword evidence="2" id="KW-1185">Reference proteome</keyword>
<organism evidence="1 2">
    <name type="scientific">Prorocentrum cordatum</name>
    <dbReference type="NCBI Taxonomy" id="2364126"/>
    <lineage>
        <taxon>Eukaryota</taxon>
        <taxon>Sar</taxon>
        <taxon>Alveolata</taxon>
        <taxon>Dinophyceae</taxon>
        <taxon>Prorocentrales</taxon>
        <taxon>Prorocentraceae</taxon>
        <taxon>Prorocentrum</taxon>
    </lineage>
</organism>
<gene>
    <name evidence="1" type="ORF">PCOR1329_LOCUS9228</name>
</gene>
<sequence>MTGCRRGRWPRASMPWRSPTALAMRSLRGGASSSSTRTLANLSGKVHPFNLDWPHDFCPCLENGRPGCVQHEWNDLLERNHKQCSQCHRQIRFHVSRSKSPASGKGKKQVCFDDCSTAQQSSGGNPKPILKHDTTAVQDNSGALEHLAKAIKVTTDPLIKSALQTECAKLASLRLQHAAAQDTAAEAVRKADSAWREADTKHTQAVNAVEKEKAAALLLASAAATKQDAARRLAQAE</sequence>
<protein>
    <submittedName>
        <fullName evidence="1">Uncharacterized protein</fullName>
    </submittedName>
</protein>
<dbReference type="Proteomes" id="UP001189429">
    <property type="component" value="Unassembled WGS sequence"/>
</dbReference>
<reference evidence="1" key="1">
    <citation type="submission" date="2023-10" db="EMBL/GenBank/DDBJ databases">
        <authorList>
            <person name="Chen Y."/>
            <person name="Shah S."/>
            <person name="Dougan E. K."/>
            <person name="Thang M."/>
            <person name="Chan C."/>
        </authorList>
    </citation>
    <scope>NUCLEOTIDE SEQUENCE [LARGE SCALE GENOMIC DNA]</scope>
</reference>
<evidence type="ECO:0000313" key="1">
    <source>
        <dbReference type="EMBL" id="CAK0801339.1"/>
    </source>
</evidence>
<comment type="caution">
    <text evidence="1">The sequence shown here is derived from an EMBL/GenBank/DDBJ whole genome shotgun (WGS) entry which is preliminary data.</text>
</comment>
<proteinExistence type="predicted"/>
<accession>A0ABN9QA49</accession>
<name>A0ABN9QA49_9DINO</name>
<evidence type="ECO:0000313" key="2">
    <source>
        <dbReference type="Proteomes" id="UP001189429"/>
    </source>
</evidence>
<dbReference type="EMBL" id="CAUYUJ010002558">
    <property type="protein sequence ID" value="CAK0801339.1"/>
    <property type="molecule type" value="Genomic_DNA"/>
</dbReference>